<proteinExistence type="predicted"/>
<protein>
    <recommendedName>
        <fullName evidence="1">ChsH2 rubredoxin-like zinc ribbon domain-containing protein</fullName>
    </recommendedName>
</protein>
<dbReference type="Pfam" id="PF12172">
    <property type="entry name" value="zf-ChsH2"/>
    <property type="match status" value="1"/>
</dbReference>
<dbReference type="SUPFAM" id="SSF50249">
    <property type="entry name" value="Nucleic acid-binding proteins"/>
    <property type="match status" value="1"/>
</dbReference>
<comment type="caution">
    <text evidence="2">The sequence shown here is derived from an EMBL/GenBank/DDBJ whole genome shotgun (WGS) entry which is preliminary data.</text>
</comment>
<reference evidence="2 3" key="1">
    <citation type="submission" date="2016-03" db="EMBL/GenBank/DDBJ databases">
        <title>Draft Genome Assembly of Pseudomonas putida strain CBF10-2.</title>
        <authorList>
            <person name="Iyer R.S."/>
            <person name="Damania A."/>
        </authorList>
    </citation>
    <scope>NUCLEOTIDE SEQUENCE [LARGE SCALE GENOMIC DNA]</scope>
    <source>
        <strain evidence="2 3">CBF10-2</strain>
    </source>
</reference>
<dbReference type="InterPro" id="IPR012340">
    <property type="entry name" value="NA-bd_OB-fold"/>
</dbReference>
<dbReference type="Gene3D" id="6.10.30.10">
    <property type="match status" value="1"/>
</dbReference>
<gene>
    <name evidence="2" type="ORF">AYO28_13590</name>
</gene>
<dbReference type="EMBL" id="LUCV01000011">
    <property type="protein sequence ID" value="OAI93429.1"/>
    <property type="molecule type" value="Genomic_DNA"/>
</dbReference>
<sequence length="104" mass="10958">MAFMIQQCAGCGQSSFPPRYCCPRCGEAQWQDVAAEAGRVAQATVVRARVGMAGGEHLHLASVELREGPVVIALTAGPLPPGTLVELAIDEQRRIVAQPACSDL</sequence>
<dbReference type="PANTHER" id="PTHR34075:SF5">
    <property type="entry name" value="BLR3430 PROTEIN"/>
    <property type="match status" value="1"/>
</dbReference>
<dbReference type="InterPro" id="IPR022002">
    <property type="entry name" value="ChsH2_Znr"/>
</dbReference>
<dbReference type="InterPro" id="IPR052513">
    <property type="entry name" value="Thioester_dehydratase-like"/>
</dbReference>
<evidence type="ECO:0000259" key="1">
    <source>
        <dbReference type="Pfam" id="PF12172"/>
    </source>
</evidence>
<dbReference type="PANTHER" id="PTHR34075">
    <property type="entry name" value="BLR3430 PROTEIN"/>
    <property type="match status" value="1"/>
</dbReference>
<evidence type="ECO:0000313" key="2">
    <source>
        <dbReference type="EMBL" id="OAI93429.1"/>
    </source>
</evidence>
<accession>A0A177SRK5</accession>
<organism evidence="2 3">
    <name type="scientific">Pseudomonas putida</name>
    <name type="common">Arthrobacter siderocapsulatus</name>
    <dbReference type="NCBI Taxonomy" id="303"/>
    <lineage>
        <taxon>Bacteria</taxon>
        <taxon>Pseudomonadati</taxon>
        <taxon>Pseudomonadota</taxon>
        <taxon>Gammaproteobacteria</taxon>
        <taxon>Pseudomonadales</taxon>
        <taxon>Pseudomonadaceae</taxon>
        <taxon>Pseudomonas</taxon>
    </lineage>
</organism>
<dbReference type="Proteomes" id="UP000077752">
    <property type="component" value="Unassembled WGS sequence"/>
</dbReference>
<feature type="domain" description="ChsH2 rubredoxin-like zinc ribbon" evidence="1">
    <location>
        <begin position="3"/>
        <end position="30"/>
    </location>
</feature>
<dbReference type="RefSeq" id="WP_064302277.1">
    <property type="nucleotide sequence ID" value="NZ_LUCV01000011.1"/>
</dbReference>
<dbReference type="AlphaFoldDB" id="A0A177SRK5"/>
<evidence type="ECO:0000313" key="3">
    <source>
        <dbReference type="Proteomes" id="UP000077752"/>
    </source>
</evidence>
<name>A0A177SRK5_PSEPU</name>